<feature type="domain" description="Transcriptional regulator SutA RNAP-binding" evidence="2">
    <location>
        <begin position="5"/>
        <end position="38"/>
    </location>
</feature>
<dbReference type="Pfam" id="PF20661">
    <property type="entry name" value="SutA-RBD"/>
    <property type="match status" value="1"/>
</dbReference>
<dbReference type="PATRIC" id="fig|698738.3.peg.504"/>
<dbReference type="AlphaFoldDB" id="R4YRC8"/>
<gene>
    <name evidence="3" type="ORF">OLEAN_C04880</name>
</gene>
<proteinExistence type="predicted"/>
<dbReference type="Proteomes" id="UP000032749">
    <property type="component" value="Chromosome"/>
</dbReference>
<feature type="compositionally biased region" description="Basic and acidic residues" evidence="1">
    <location>
        <begin position="59"/>
        <end position="74"/>
    </location>
</feature>
<feature type="region of interest" description="Disordered" evidence="1">
    <location>
        <begin position="38"/>
        <end position="88"/>
    </location>
</feature>
<sequence>MNKRPTKREIRQQMNNEVDQYLNKGGEVREFQRGESGLINGKIDDRSSGFEQGKQKRTPLLDELKAVDERKKSETPASPAKSNRPRKKIIYDDFGEPVREVWIE</sequence>
<evidence type="ECO:0000313" key="4">
    <source>
        <dbReference type="Proteomes" id="UP000032749"/>
    </source>
</evidence>
<dbReference type="HOGENOM" id="CLU_2230771_0_0_6"/>
<dbReference type="OrthoDB" id="6077921at2"/>
<accession>R4YRC8</accession>
<protein>
    <recommendedName>
        <fullName evidence="2">Transcriptional regulator SutA RNAP-binding domain-containing protein</fullName>
    </recommendedName>
</protein>
<keyword evidence="4" id="KW-1185">Reference proteome</keyword>
<evidence type="ECO:0000259" key="2">
    <source>
        <dbReference type="Pfam" id="PF20661"/>
    </source>
</evidence>
<dbReference type="KEGG" id="oai:OLEAN_C04880"/>
<organism evidence="3 4">
    <name type="scientific">Oleispira antarctica RB-8</name>
    <dbReference type="NCBI Taxonomy" id="698738"/>
    <lineage>
        <taxon>Bacteria</taxon>
        <taxon>Pseudomonadati</taxon>
        <taxon>Pseudomonadota</taxon>
        <taxon>Gammaproteobacteria</taxon>
        <taxon>Oceanospirillales</taxon>
        <taxon>Oceanospirillaceae</taxon>
        <taxon>Oleispira</taxon>
    </lineage>
</organism>
<evidence type="ECO:0000256" key="1">
    <source>
        <dbReference type="SAM" id="MobiDB-lite"/>
    </source>
</evidence>
<dbReference type="InterPro" id="IPR049191">
    <property type="entry name" value="SutA_RBD"/>
</dbReference>
<reference evidence="3 4" key="1">
    <citation type="journal article" date="2013" name="Nat. Commun.">
        <title>Genome sequence and functional genomic analysis of the oil-degrading bacterium Oleispira antarctica.</title>
        <authorList>
            <person name="Kube M."/>
            <person name="Chernikova T.N."/>
            <person name="Al-Ramahi Y."/>
            <person name="Beloqui A."/>
            <person name="Lopez-Cortez N."/>
            <person name="Guazzaroni M.E."/>
            <person name="Heipieper H.J."/>
            <person name="Klages S."/>
            <person name="Kotsyurbenko O.R."/>
            <person name="Langer I."/>
            <person name="Nechitaylo T.Y."/>
            <person name="Lunsdorf H."/>
            <person name="Fernandez M."/>
            <person name="Juarez S."/>
            <person name="Ciordia S."/>
            <person name="Singer A."/>
            <person name="Kagan O."/>
            <person name="Egorova O."/>
            <person name="Petit P.A."/>
            <person name="Stogios P."/>
            <person name="Kim Y."/>
            <person name="Tchigvintsev A."/>
            <person name="Flick R."/>
            <person name="Denaro R."/>
            <person name="Genovese M."/>
            <person name="Albar J.P."/>
            <person name="Reva O.N."/>
            <person name="Martinez-Gomariz M."/>
            <person name="Tran H."/>
            <person name="Ferrer M."/>
            <person name="Savchenko A."/>
            <person name="Yakunin A.F."/>
            <person name="Yakimov M.M."/>
            <person name="Golyshina O.V."/>
            <person name="Reinhardt R."/>
            <person name="Golyshin P.N."/>
        </authorList>
    </citation>
    <scope>NUCLEOTIDE SEQUENCE [LARGE SCALE GENOMIC DNA]</scope>
</reference>
<dbReference type="EMBL" id="FO203512">
    <property type="protein sequence ID" value="CCK74664.1"/>
    <property type="molecule type" value="Genomic_DNA"/>
</dbReference>
<evidence type="ECO:0000313" key="3">
    <source>
        <dbReference type="EMBL" id="CCK74664.1"/>
    </source>
</evidence>
<name>R4YRC8_OLEAN</name>